<evidence type="ECO:0000313" key="6">
    <source>
        <dbReference type="EMBL" id="SDL23692.1"/>
    </source>
</evidence>
<accession>A0A1G9IEY5</accession>
<protein>
    <submittedName>
        <fullName evidence="6">Zinc transport system ATP-binding protein</fullName>
    </submittedName>
</protein>
<dbReference type="RefSeq" id="WP_092722005.1">
    <property type="nucleotide sequence ID" value="NZ_FNGW01000001.1"/>
</dbReference>
<dbReference type="PROSITE" id="PS00211">
    <property type="entry name" value="ABC_TRANSPORTER_1"/>
    <property type="match status" value="1"/>
</dbReference>
<keyword evidence="4 6" id="KW-0067">ATP-binding</keyword>
<comment type="similarity">
    <text evidence="1">Belongs to the ABC transporter superfamily.</text>
</comment>
<dbReference type="PROSITE" id="PS50893">
    <property type="entry name" value="ABC_TRANSPORTER_2"/>
    <property type="match status" value="1"/>
</dbReference>
<keyword evidence="3" id="KW-0547">Nucleotide-binding</keyword>
<dbReference type="GO" id="GO:0005524">
    <property type="term" value="F:ATP binding"/>
    <property type="evidence" value="ECO:0007669"/>
    <property type="project" value="UniProtKB-KW"/>
</dbReference>
<evidence type="ECO:0000256" key="3">
    <source>
        <dbReference type="ARBA" id="ARBA00022741"/>
    </source>
</evidence>
<dbReference type="PANTHER" id="PTHR42734">
    <property type="entry name" value="METAL TRANSPORT SYSTEM ATP-BINDING PROTEIN TM_0124-RELATED"/>
    <property type="match status" value="1"/>
</dbReference>
<dbReference type="InterPro" id="IPR003593">
    <property type="entry name" value="AAA+_ATPase"/>
</dbReference>
<dbReference type="Pfam" id="PF00005">
    <property type="entry name" value="ABC_tran"/>
    <property type="match status" value="1"/>
</dbReference>
<dbReference type="GO" id="GO:0016887">
    <property type="term" value="F:ATP hydrolysis activity"/>
    <property type="evidence" value="ECO:0007669"/>
    <property type="project" value="InterPro"/>
</dbReference>
<dbReference type="InterPro" id="IPR017871">
    <property type="entry name" value="ABC_transporter-like_CS"/>
</dbReference>
<evidence type="ECO:0000256" key="4">
    <source>
        <dbReference type="ARBA" id="ARBA00022840"/>
    </source>
</evidence>
<dbReference type="STRING" id="1121325.SAMN04515677_101222"/>
<proteinExistence type="inferred from homology"/>
<keyword evidence="7" id="KW-1185">Reference proteome</keyword>
<dbReference type="PANTHER" id="PTHR42734:SF17">
    <property type="entry name" value="METAL TRANSPORT SYSTEM ATP-BINDING PROTEIN TM_0124-RELATED"/>
    <property type="match status" value="1"/>
</dbReference>
<dbReference type="FunFam" id="3.40.50.300:FF:000134">
    <property type="entry name" value="Iron-enterobactin ABC transporter ATP-binding protein"/>
    <property type="match status" value="1"/>
</dbReference>
<feature type="domain" description="ABC transporter" evidence="5">
    <location>
        <begin position="5"/>
        <end position="238"/>
    </location>
</feature>
<evidence type="ECO:0000313" key="7">
    <source>
        <dbReference type="Proteomes" id="UP000199068"/>
    </source>
</evidence>
<keyword evidence="2" id="KW-0813">Transport</keyword>
<gene>
    <name evidence="6" type="ORF">SAMN04515677_101222</name>
</gene>
<reference evidence="6 7" key="1">
    <citation type="submission" date="2016-10" db="EMBL/GenBank/DDBJ databases">
        <authorList>
            <person name="de Groot N.N."/>
        </authorList>
    </citation>
    <scope>NUCLEOTIDE SEQUENCE [LARGE SCALE GENOMIC DNA]</scope>
    <source>
        <strain evidence="6 7">DSM 797</strain>
    </source>
</reference>
<dbReference type="Gene3D" id="3.40.50.300">
    <property type="entry name" value="P-loop containing nucleotide triphosphate hydrolases"/>
    <property type="match status" value="1"/>
</dbReference>
<dbReference type="EMBL" id="FNGW01000001">
    <property type="protein sequence ID" value="SDL23692.1"/>
    <property type="molecule type" value="Genomic_DNA"/>
</dbReference>
<dbReference type="SMART" id="SM00382">
    <property type="entry name" value="AAA"/>
    <property type="match status" value="1"/>
</dbReference>
<dbReference type="Proteomes" id="UP000199068">
    <property type="component" value="Unassembled WGS sequence"/>
</dbReference>
<dbReference type="AlphaFoldDB" id="A0A1G9IEY5"/>
<dbReference type="CDD" id="cd03235">
    <property type="entry name" value="ABC_Metallic_Cations"/>
    <property type="match status" value="1"/>
</dbReference>
<evidence type="ECO:0000259" key="5">
    <source>
        <dbReference type="PROSITE" id="PS50893"/>
    </source>
</evidence>
<evidence type="ECO:0000256" key="1">
    <source>
        <dbReference type="ARBA" id="ARBA00005417"/>
    </source>
</evidence>
<dbReference type="InterPro" id="IPR050153">
    <property type="entry name" value="Metal_Ion_Import_ABC"/>
</dbReference>
<dbReference type="InterPro" id="IPR027417">
    <property type="entry name" value="P-loop_NTPase"/>
</dbReference>
<evidence type="ECO:0000256" key="2">
    <source>
        <dbReference type="ARBA" id="ARBA00022448"/>
    </source>
</evidence>
<dbReference type="SUPFAM" id="SSF52540">
    <property type="entry name" value="P-loop containing nucleoside triphosphate hydrolases"/>
    <property type="match status" value="1"/>
</dbReference>
<name>A0A1G9IEY5_9FIRM</name>
<organism evidence="6 7">
    <name type="scientific">Romboutsia lituseburensis DSM 797</name>
    <dbReference type="NCBI Taxonomy" id="1121325"/>
    <lineage>
        <taxon>Bacteria</taxon>
        <taxon>Bacillati</taxon>
        <taxon>Bacillota</taxon>
        <taxon>Clostridia</taxon>
        <taxon>Peptostreptococcales</taxon>
        <taxon>Peptostreptococcaceae</taxon>
        <taxon>Romboutsia</taxon>
    </lineage>
</organism>
<sequence length="240" mass="27316">MENVIKFENVSFGYDEKPILEDINLEIHKGDYVGIIGQNGAGKSTLLKLMINEIKSVKGKIKIFGTDINAFNSWEEIGYVNQKSNSFSSSFPVTVREVVAMNLVSKIGLFKRIKKNHLKEVDEVLKLVGAYEYKDKLIGSLSGGQQQKVFIARELMKSPKILFLDEPTVGIDINGQREFYKLLKELNEKLNLTIIIVSHDLFIVKEEVKNLVLIKNHNIKFIQNAKSDISKNMMLDFFSN</sequence>
<dbReference type="InterPro" id="IPR003439">
    <property type="entry name" value="ABC_transporter-like_ATP-bd"/>
</dbReference>